<reference evidence="4 5" key="1">
    <citation type="submission" date="2023-09" db="EMBL/GenBank/DDBJ databases">
        <authorList>
            <person name="Rey-Velasco X."/>
        </authorList>
    </citation>
    <scope>NUCLEOTIDE SEQUENCE [LARGE SCALE GENOMIC DNA]</scope>
    <source>
        <strain evidence="4 5">W242</strain>
    </source>
</reference>
<feature type="domain" description="DUF7507" evidence="3">
    <location>
        <begin position="598"/>
        <end position="712"/>
    </location>
</feature>
<organism evidence="4 5">
    <name type="scientific">Patiriisocius hiemis</name>
    <dbReference type="NCBI Taxonomy" id="3075604"/>
    <lineage>
        <taxon>Bacteria</taxon>
        <taxon>Pseudomonadati</taxon>
        <taxon>Bacteroidota</taxon>
        <taxon>Flavobacteriia</taxon>
        <taxon>Flavobacteriales</taxon>
        <taxon>Flavobacteriaceae</taxon>
        <taxon>Patiriisocius</taxon>
    </lineage>
</organism>
<dbReference type="EMBL" id="JAVRHZ010000014">
    <property type="protein sequence ID" value="MDT0556986.1"/>
    <property type="molecule type" value="Genomic_DNA"/>
</dbReference>
<evidence type="ECO:0000256" key="1">
    <source>
        <dbReference type="SAM" id="MobiDB-lite"/>
    </source>
</evidence>
<dbReference type="NCBIfam" id="NF012211">
    <property type="entry name" value="tand_rpt_95"/>
    <property type="match status" value="6"/>
</dbReference>
<dbReference type="RefSeq" id="WP_311333932.1">
    <property type="nucleotide sequence ID" value="NZ_JAVRHZ010000014.1"/>
</dbReference>
<feature type="non-terminal residue" evidence="4">
    <location>
        <position position="742"/>
    </location>
</feature>
<evidence type="ECO:0000259" key="2">
    <source>
        <dbReference type="Pfam" id="PF17892"/>
    </source>
</evidence>
<evidence type="ECO:0000313" key="4">
    <source>
        <dbReference type="EMBL" id="MDT0556986.1"/>
    </source>
</evidence>
<protein>
    <submittedName>
        <fullName evidence="4">Ig-like domain-containing protein</fullName>
    </submittedName>
</protein>
<sequence>VNDINNTFVNVSVPGNVLTNDEDLQGDSQTVTTTGTITTAQGGTVVLNVDGSYVYNPPADYIGPDTFMYSIVDDGNPVAVDTATVFLEVLPIGDSDNQPPVANADTNGTEINTPVEGNVLPNDFDQDGDPIVVTTTGTFTTSQGGSVTINSDGTYTYTPPTDFVGEDTFPYTICDDGTPALCDDTIVTITVDDNPGNNYTYANDDAYNGYPGEIIPGNVLDNDSDPEGDTQTVNTMPVVEPTNGVITFLNPDGSFEYTPNDPTFVGTDSFVYSVCDDGTPQACDEATVYITIGAPNNDILAIDDINDTFVNVPVSGDVTTNDDNFDGPIGGEVVTLVSGPTAGGTLVLNPDGTYDYTPAADFIGEDTFVYQICDAGNPVACDTATVTITVIDDPIIGNDPPVANNDTGVTEINTPVMGNVLVNDFDPDGDPIVVTTTTVTTTEGVVVTIDPNTGEFTYTPPTDFTGEDSFEYTICDNGIPALCDTATVAIQVIGNPNNNITVANDDAYYGEIDTDIVGNVLTNDTDPEGDNQSVDATISPVSGPSNGTVVINPDGSFTYTPNAGFTGPDQFVYAIVDDNVNPATDQATVYLLVEETPAPAIAIVKTGDFVDGNQDGCADEGETITYTFTVTNQGNVALGSVTVTDPLLEAPNPVVPIVFVSGDDNNNTLLDEGESWLYEASYALTQDDINTGTIENQATVEGTDEDGTTVSDLSDESSVTEDDPTIVEVCQESSISVIKNQT</sequence>
<dbReference type="Pfam" id="PF24346">
    <property type="entry name" value="DUF7507"/>
    <property type="match status" value="1"/>
</dbReference>
<dbReference type="Pfam" id="PF17892">
    <property type="entry name" value="Cadherin_5"/>
    <property type="match status" value="1"/>
</dbReference>
<evidence type="ECO:0000313" key="5">
    <source>
        <dbReference type="Proteomes" id="UP001254488"/>
    </source>
</evidence>
<feature type="region of interest" description="Disordered" evidence="1">
    <location>
        <begin position="702"/>
        <end position="723"/>
    </location>
</feature>
<dbReference type="InterPro" id="IPR041690">
    <property type="entry name" value="Cadherin_5"/>
</dbReference>
<evidence type="ECO:0000259" key="3">
    <source>
        <dbReference type="Pfam" id="PF24346"/>
    </source>
</evidence>
<proteinExistence type="predicted"/>
<dbReference type="InterPro" id="IPR055354">
    <property type="entry name" value="DUF7507"/>
</dbReference>
<dbReference type="InterPro" id="IPR015919">
    <property type="entry name" value="Cadherin-like_sf"/>
</dbReference>
<dbReference type="Proteomes" id="UP001254488">
    <property type="component" value="Unassembled WGS sequence"/>
</dbReference>
<comment type="caution">
    <text evidence="4">The sequence shown here is derived from an EMBL/GenBank/DDBJ whole genome shotgun (WGS) entry which is preliminary data.</text>
</comment>
<dbReference type="SUPFAM" id="SSF49313">
    <property type="entry name" value="Cadherin-like"/>
    <property type="match status" value="1"/>
</dbReference>
<dbReference type="Gene3D" id="2.60.40.2810">
    <property type="match status" value="2"/>
</dbReference>
<dbReference type="Pfam" id="PF17963">
    <property type="entry name" value="Big_9"/>
    <property type="match status" value="5"/>
</dbReference>
<accession>A0ABU2YFM3</accession>
<dbReference type="Gene3D" id="2.60.40.3440">
    <property type="match status" value="4"/>
</dbReference>
<feature type="domain" description="Cadherin-like" evidence="2">
    <location>
        <begin position="16"/>
        <end position="83"/>
    </location>
</feature>
<keyword evidence="5" id="KW-1185">Reference proteome</keyword>
<name>A0ABU2YFM3_9FLAO</name>
<gene>
    <name evidence="4" type="ORF">RM538_13330</name>
</gene>
<feature type="non-terminal residue" evidence="4">
    <location>
        <position position="1"/>
    </location>
</feature>